<evidence type="ECO:0000259" key="1">
    <source>
        <dbReference type="PROSITE" id="PS50106"/>
    </source>
</evidence>
<dbReference type="PROSITE" id="PS50106">
    <property type="entry name" value="PDZ"/>
    <property type="match status" value="1"/>
</dbReference>
<dbReference type="RefSeq" id="XP_005838177.1">
    <property type="nucleotide sequence ID" value="XM_005838120.1"/>
</dbReference>
<dbReference type="Proteomes" id="UP000011087">
    <property type="component" value="Unassembled WGS sequence"/>
</dbReference>
<reference evidence="3" key="3">
    <citation type="submission" date="2015-06" db="UniProtKB">
        <authorList>
            <consortium name="EnsemblProtists"/>
        </authorList>
    </citation>
    <scope>IDENTIFICATION</scope>
</reference>
<dbReference type="EMBL" id="JH992976">
    <property type="protein sequence ID" value="EKX51197.1"/>
    <property type="molecule type" value="Genomic_DNA"/>
</dbReference>
<proteinExistence type="predicted"/>
<dbReference type="InterPro" id="IPR041489">
    <property type="entry name" value="PDZ_6"/>
</dbReference>
<reference evidence="4" key="2">
    <citation type="submission" date="2012-11" db="EMBL/GenBank/DDBJ databases">
        <authorList>
            <person name="Kuo A."/>
            <person name="Curtis B.A."/>
            <person name="Tanifuji G."/>
            <person name="Burki F."/>
            <person name="Gruber A."/>
            <person name="Irimia M."/>
            <person name="Maruyama S."/>
            <person name="Arias M.C."/>
            <person name="Ball S.G."/>
            <person name="Gile G.H."/>
            <person name="Hirakawa Y."/>
            <person name="Hopkins J.F."/>
            <person name="Rensing S.A."/>
            <person name="Schmutz J."/>
            <person name="Symeonidi A."/>
            <person name="Elias M."/>
            <person name="Eveleigh R.J."/>
            <person name="Herman E.K."/>
            <person name="Klute M.J."/>
            <person name="Nakayama T."/>
            <person name="Obornik M."/>
            <person name="Reyes-Prieto A."/>
            <person name="Armbrust E.V."/>
            <person name="Aves S.J."/>
            <person name="Beiko R.G."/>
            <person name="Coutinho P."/>
            <person name="Dacks J.B."/>
            <person name="Durnford D.G."/>
            <person name="Fast N.M."/>
            <person name="Green B.R."/>
            <person name="Grisdale C."/>
            <person name="Hempe F."/>
            <person name="Henrissat B."/>
            <person name="Hoppner M.P."/>
            <person name="Ishida K.-I."/>
            <person name="Kim E."/>
            <person name="Koreny L."/>
            <person name="Kroth P.G."/>
            <person name="Liu Y."/>
            <person name="Malik S.-B."/>
            <person name="Maier U.G."/>
            <person name="McRose D."/>
            <person name="Mock T."/>
            <person name="Neilson J.A."/>
            <person name="Onodera N.T."/>
            <person name="Poole A.M."/>
            <person name="Pritham E.J."/>
            <person name="Richards T.A."/>
            <person name="Rocap G."/>
            <person name="Roy S.W."/>
            <person name="Sarai C."/>
            <person name="Schaack S."/>
            <person name="Shirato S."/>
            <person name="Slamovits C.H."/>
            <person name="Spencer D.F."/>
            <person name="Suzuki S."/>
            <person name="Worden A.Z."/>
            <person name="Zauner S."/>
            <person name="Barry K."/>
            <person name="Bell C."/>
            <person name="Bharti A.K."/>
            <person name="Crow J.A."/>
            <person name="Grimwood J."/>
            <person name="Kramer R."/>
            <person name="Lindquist E."/>
            <person name="Lucas S."/>
            <person name="Salamov A."/>
            <person name="McFadden G.I."/>
            <person name="Lane C.E."/>
            <person name="Keeling P.J."/>
            <person name="Gray M.W."/>
            <person name="Grigoriev I.V."/>
            <person name="Archibald J.M."/>
        </authorList>
    </citation>
    <scope>NUCLEOTIDE SEQUENCE</scope>
    <source>
        <strain evidence="4">CCMP2712</strain>
    </source>
</reference>
<feature type="domain" description="PDZ" evidence="1">
    <location>
        <begin position="142"/>
        <end position="227"/>
    </location>
</feature>
<dbReference type="KEGG" id="gtt:GUITHDRAFT_134701"/>
<dbReference type="HOGENOM" id="CLU_1051480_0_0_1"/>
<evidence type="ECO:0000313" key="4">
    <source>
        <dbReference type="Proteomes" id="UP000011087"/>
    </source>
</evidence>
<dbReference type="Gene3D" id="2.30.42.10">
    <property type="match status" value="1"/>
</dbReference>
<evidence type="ECO:0000313" key="3">
    <source>
        <dbReference type="EnsemblProtists" id="EKX51197"/>
    </source>
</evidence>
<evidence type="ECO:0000313" key="2">
    <source>
        <dbReference type="EMBL" id="EKX51197.1"/>
    </source>
</evidence>
<reference evidence="2 4" key="1">
    <citation type="journal article" date="2012" name="Nature">
        <title>Algal genomes reveal evolutionary mosaicism and the fate of nucleomorphs.</title>
        <authorList>
            <consortium name="DOE Joint Genome Institute"/>
            <person name="Curtis B.A."/>
            <person name="Tanifuji G."/>
            <person name="Burki F."/>
            <person name="Gruber A."/>
            <person name="Irimia M."/>
            <person name="Maruyama S."/>
            <person name="Arias M.C."/>
            <person name="Ball S.G."/>
            <person name="Gile G.H."/>
            <person name="Hirakawa Y."/>
            <person name="Hopkins J.F."/>
            <person name="Kuo A."/>
            <person name="Rensing S.A."/>
            <person name="Schmutz J."/>
            <person name="Symeonidi A."/>
            <person name="Elias M."/>
            <person name="Eveleigh R.J."/>
            <person name="Herman E.K."/>
            <person name="Klute M.J."/>
            <person name="Nakayama T."/>
            <person name="Obornik M."/>
            <person name="Reyes-Prieto A."/>
            <person name="Armbrust E.V."/>
            <person name="Aves S.J."/>
            <person name="Beiko R.G."/>
            <person name="Coutinho P."/>
            <person name="Dacks J.B."/>
            <person name="Durnford D.G."/>
            <person name="Fast N.M."/>
            <person name="Green B.R."/>
            <person name="Grisdale C.J."/>
            <person name="Hempel F."/>
            <person name="Henrissat B."/>
            <person name="Hoppner M.P."/>
            <person name="Ishida K."/>
            <person name="Kim E."/>
            <person name="Koreny L."/>
            <person name="Kroth P.G."/>
            <person name="Liu Y."/>
            <person name="Malik S.B."/>
            <person name="Maier U.G."/>
            <person name="McRose D."/>
            <person name="Mock T."/>
            <person name="Neilson J.A."/>
            <person name="Onodera N.T."/>
            <person name="Poole A.M."/>
            <person name="Pritham E.J."/>
            <person name="Richards T.A."/>
            <person name="Rocap G."/>
            <person name="Roy S.W."/>
            <person name="Sarai C."/>
            <person name="Schaack S."/>
            <person name="Shirato S."/>
            <person name="Slamovits C.H."/>
            <person name="Spencer D.F."/>
            <person name="Suzuki S."/>
            <person name="Worden A.Z."/>
            <person name="Zauner S."/>
            <person name="Barry K."/>
            <person name="Bell C."/>
            <person name="Bharti A.K."/>
            <person name="Crow J.A."/>
            <person name="Grimwood J."/>
            <person name="Kramer R."/>
            <person name="Lindquist E."/>
            <person name="Lucas S."/>
            <person name="Salamov A."/>
            <person name="McFadden G.I."/>
            <person name="Lane C.E."/>
            <person name="Keeling P.J."/>
            <person name="Gray M.W."/>
            <person name="Grigoriev I.V."/>
            <person name="Archibald J.M."/>
        </authorList>
    </citation>
    <scope>NUCLEOTIDE SEQUENCE</scope>
    <source>
        <strain evidence="2 4">CCMP2712</strain>
    </source>
</reference>
<dbReference type="PaxDb" id="55529-EKX51197"/>
<dbReference type="GeneID" id="17307764"/>
<dbReference type="SUPFAM" id="SSF50156">
    <property type="entry name" value="PDZ domain-like"/>
    <property type="match status" value="1"/>
</dbReference>
<dbReference type="AlphaFoldDB" id="L1JRW5"/>
<protein>
    <recommendedName>
        <fullName evidence="1">PDZ domain-containing protein</fullName>
    </recommendedName>
</protein>
<name>L1JRW5_GUITC</name>
<accession>L1JRW5</accession>
<dbReference type="Pfam" id="PF17820">
    <property type="entry name" value="PDZ_6"/>
    <property type="match status" value="1"/>
</dbReference>
<sequence length="265" mass="28980">MAGLLWVGMRWAMAEGGGGGVGLVLRRRSEQYQDEIQELRGQLKVMEEAECSEEELIETGPEQRSTDPERDRELLEGCGLHDRSLQDEHISGLSAMGATGSRRLQVVRCRYCMKAGDVNVMKRCGKHHKEGCLRYVTCPQDLVNKVARLKGELSAAISRAEASARDDCVVVARRHAEGPACRCGEIDNGDVLVAVDNHVIGTDVHKASRLILGSTGTVCRLKIRKESGVQKEVHLTRVVIWGHSAPAGLFAPEKNYIAIPSGVLC</sequence>
<organism evidence="2">
    <name type="scientific">Guillardia theta (strain CCMP2712)</name>
    <name type="common">Cryptophyte</name>
    <dbReference type="NCBI Taxonomy" id="905079"/>
    <lineage>
        <taxon>Eukaryota</taxon>
        <taxon>Cryptophyceae</taxon>
        <taxon>Pyrenomonadales</taxon>
        <taxon>Geminigeraceae</taxon>
        <taxon>Guillardia</taxon>
    </lineage>
</organism>
<dbReference type="SMART" id="SM00228">
    <property type="entry name" value="PDZ"/>
    <property type="match status" value="1"/>
</dbReference>
<gene>
    <name evidence="2" type="ORF">GUITHDRAFT_134701</name>
</gene>
<keyword evidence="4" id="KW-1185">Reference proteome</keyword>
<dbReference type="EnsemblProtists" id="EKX51197">
    <property type="protein sequence ID" value="EKX51197"/>
    <property type="gene ID" value="GUITHDRAFT_134701"/>
</dbReference>
<dbReference type="InterPro" id="IPR001478">
    <property type="entry name" value="PDZ"/>
</dbReference>
<dbReference type="InterPro" id="IPR036034">
    <property type="entry name" value="PDZ_sf"/>
</dbReference>